<dbReference type="Gene3D" id="3.30.465.10">
    <property type="match status" value="1"/>
</dbReference>
<dbReference type="GeneID" id="41959085"/>
<keyword evidence="2" id="KW-0285">Flavoprotein</keyword>
<reference evidence="8" key="1">
    <citation type="journal article" date="2019" name="Mol. Biol. Evol.">
        <title>Blast fungal genomes show frequent chromosomal changes, gene gains and losses, and effector gene turnover.</title>
        <authorList>
            <person name="Gomez Luciano L.B."/>
            <person name="Jason Tsai I."/>
            <person name="Chuma I."/>
            <person name="Tosa Y."/>
            <person name="Chen Y.H."/>
            <person name="Li J.Y."/>
            <person name="Li M.Y."/>
            <person name="Jade Lu M.Y."/>
            <person name="Nakayashiki H."/>
            <person name="Li W.H."/>
        </authorList>
    </citation>
    <scope>NUCLEOTIDE SEQUENCE</scope>
    <source>
        <strain evidence="8">NI907</strain>
    </source>
</reference>
<dbReference type="InterPro" id="IPR036318">
    <property type="entry name" value="FAD-bd_PCMH-like_sf"/>
</dbReference>
<reference evidence="8" key="3">
    <citation type="submission" date="2025-08" db="UniProtKB">
        <authorList>
            <consortium name="RefSeq"/>
        </authorList>
    </citation>
    <scope>IDENTIFICATION</scope>
    <source>
        <strain evidence="8">NI907</strain>
    </source>
</reference>
<evidence type="ECO:0000256" key="1">
    <source>
        <dbReference type="ARBA" id="ARBA00005466"/>
    </source>
</evidence>
<dbReference type="InterPro" id="IPR016169">
    <property type="entry name" value="FAD-bd_PCMH_sub2"/>
</dbReference>
<protein>
    <recommendedName>
        <fullName evidence="6">FAD-binding PCMH-type domain-containing protein</fullName>
    </recommendedName>
</protein>
<dbReference type="RefSeq" id="XP_030984131.1">
    <property type="nucleotide sequence ID" value="XM_031124176.1"/>
</dbReference>
<dbReference type="PANTHER" id="PTHR42973:SF7">
    <property type="entry name" value="FAD-BINDING PCMH-TYPE DOMAIN-CONTAINING PROTEIN"/>
    <property type="match status" value="1"/>
</dbReference>
<evidence type="ECO:0000256" key="4">
    <source>
        <dbReference type="ARBA" id="ARBA00023002"/>
    </source>
</evidence>
<dbReference type="Gene3D" id="3.40.462.20">
    <property type="match status" value="1"/>
</dbReference>
<dbReference type="Pfam" id="PF01565">
    <property type="entry name" value="FAD_binding_4"/>
    <property type="match status" value="1"/>
</dbReference>
<evidence type="ECO:0000256" key="3">
    <source>
        <dbReference type="ARBA" id="ARBA00022827"/>
    </source>
</evidence>
<comment type="similarity">
    <text evidence="1">Belongs to the oxygen-dependent FAD-linked oxidoreductase family.</text>
</comment>
<dbReference type="Gene3D" id="3.30.43.10">
    <property type="entry name" value="Uridine Diphospho-n-acetylenolpyruvylglucosamine Reductase, domain 2"/>
    <property type="match status" value="1"/>
</dbReference>
<evidence type="ECO:0000256" key="2">
    <source>
        <dbReference type="ARBA" id="ARBA00022630"/>
    </source>
</evidence>
<evidence type="ECO:0000259" key="6">
    <source>
        <dbReference type="PROSITE" id="PS51387"/>
    </source>
</evidence>
<accession>A0A6P8BAE2</accession>
<dbReference type="InterPro" id="IPR050416">
    <property type="entry name" value="FAD-linked_Oxidoreductase"/>
</dbReference>
<dbReference type="InterPro" id="IPR016166">
    <property type="entry name" value="FAD-bd_PCMH"/>
</dbReference>
<keyword evidence="7" id="KW-1185">Reference proteome</keyword>
<feature type="domain" description="FAD-binding PCMH-type" evidence="6">
    <location>
        <begin position="49"/>
        <end position="215"/>
    </location>
</feature>
<keyword evidence="4" id="KW-0560">Oxidoreductase</keyword>
<feature type="region of interest" description="Disordered" evidence="5">
    <location>
        <begin position="1"/>
        <end position="21"/>
    </location>
</feature>
<organism evidence="7 8">
    <name type="scientific">Pyricularia grisea</name>
    <name type="common">Crabgrass-specific blast fungus</name>
    <name type="synonym">Magnaporthe grisea</name>
    <dbReference type="NCBI Taxonomy" id="148305"/>
    <lineage>
        <taxon>Eukaryota</taxon>
        <taxon>Fungi</taxon>
        <taxon>Dikarya</taxon>
        <taxon>Ascomycota</taxon>
        <taxon>Pezizomycotina</taxon>
        <taxon>Sordariomycetes</taxon>
        <taxon>Sordariomycetidae</taxon>
        <taxon>Magnaporthales</taxon>
        <taxon>Pyriculariaceae</taxon>
        <taxon>Pyricularia</taxon>
    </lineage>
</organism>
<dbReference type="GO" id="GO:0016491">
    <property type="term" value="F:oxidoreductase activity"/>
    <property type="evidence" value="ECO:0007669"/>
    <property type="project" value="UniProtKB-KW"/>
</dbReference>
<dbReference type="SUPFAM" id="SSF56176">
    <property type="entry name" value="FAD-binding/transporter-associated domain-like"/>
    <property type="match status" value="1"/>
</dbReference>
<keyword evidence="3" id="KW-0274">FAD</keyword>
<evidence type="ECO:0000313" key="7">
    <source>
        <dbReference type="Proteomes" id="UP000515153"/>
    </source>
</evidence>
<dbReference type="InterPro" id="IPR016167">
    <property type="entry name" value="FAD-bd_PCMH_sub1"/>
</dbReference>
<evidence type="ECO:0000256" key="5">
    <source>
        <dbReference type="SAM" id="MobiDB-lite"/>
    </source>
</evidence>
<gene>
    <name evidence="8" type="ORF">PgNI_04125</name>
</gene>
<dbReference type="KEGG" id="pgri:PgNI_04125"/>
<evidence type="ECO:0000313" key="8">
    <source>
        <dbReference type="RefSeq" id="XP_030984131.1"/>
    </source>
</evidence>
<dbReference type="GO" id="GO:0071949">
    <property type="term" value="F:FAD binding"/>
    <property type="evidence" value="ECO:0007669"/>
    <property type="project" value="InterPro"/>
</dbReference>
<reference evidence="8" key="2">
    <citation type="submission" date="2019-10" db="EMBL/GenBank/DDBJ databases">
        <authorList>
            <consortium name="NCBI Genome Project"/>
        </authorList>
    </citation>
    <scope>NUCLEOTIDE SEQUENCE</scope>
    <source>
        <strain evidence="8">NI907</strain>
    </source>
</reference>
<dbReference type="PROSITE" id="PS51387">
    <property type="entry name" value="FAD_PCMH"/>
    <property type="match status" value="1"/>
</dbReference>
<dbReference type="InterPro" id="IPR006094">
    <property type="entry name" value="Oxid_FAD_bind_N"/>
</dbReference>
<dbReference type="Proteomes" id="UP000515153">
    <property type="component" value="Unplaced"/>
</dbReference>
<sequence>MTATSTITDTMLSSLNPNPETPIELLRLGSEDYTTHRPKLLRSNNPENEHIQPAAIALPRTADEVARVVRWATSCGLQPVVRGAGNDFFSRSIADGALVIDMRHMNCIQVDEAGETVQVGGGVVAQDLVKTLAERGLMTPIGNTWILGYTGWAINGGYGPYTNLCGMGFEQIVGAQLVNAKGEVVDATEEMLEGVRGMLGHLGVVTSLTVKTYPRYDTLSGRLIFDSTDLRKTITEYLKTQPGLPVPKELTYHHFIMFNPQMGKKVFAIVWTWAGADLEQGKATLQAWKDKLPLLVASAVEVQSETQRQESMPSFSGGMGSQRSAFLARQPTGEPDDELTALLLDGAEAMPMGYLGPGISWSGTVAIDPARTPANMFIGHDHSYFSCSSVVFAGNYTQEVDVWAAGLARQVYALPRNDVLPGGFPGTTPPGEKTAAQVFGDKWPRASELKRRYDPDNVFCHAIPKM</sequence>
<dbReference type="PANTHER" id="PTHR42973">
    <property type="entry name" value="BINDING OXIDOREDUCTASE, PUTATIVE (AFU_ORTHOLOGUE AFUA_1G17690)-RELATED"/>
    <property type="match status" value="1"/>
</dbReference>
<feature type="compositionally biased region" description="Polar residues" evidence="5">
    <location>
        <begin position="1"/>
        <end position="18"/>
    </location>
</feature>
<name>A0A6P8BAE2_PYRGI</name>
<proteinExistence type="inferred from homology"/>
<dbReference type="AlphaFoldDB" id="A0A6P8BAE2"/>